<dbReference type="SUPFAM" id="SSF89796">
    <property type="entry name" value="CoA-transferase family III (CaiB/BaiF)"/>
    <property type="match status" value="2"/>
</dbReference>
<name>A0A6A6U3A9_9PEZI</name>
<dbReference type="EMBL" id="MU004239">
    <property type="protein sequence ID" value="KAF2665907.1"/>
    <property type="molecule type" value="Genomic_DNA"/>
</dbReference>
<dbReference type="GO" id="GO:0016740">
    <property type="term" value="F:transferase activity"/>
    <property type="evidence" value="ECO:0007669"/>
    <property type="project" value="UniProtKB-KW"/>
</dbReference>
<dbReference type="Gene3D" id="3.40.50.10540">
    <property type="entry name" value="Crotonobetainyl-coa:carnitine coa-transferase, domain 1"/>
    <property type="match status" value="1"/>
</dbReference>
<dbReference type="InterPro" id="IPR003673">
    <property type="entry name" value="CoA-Trfase_fam_III"/>
</dbReference>
<proteinExistence type="inferred from homology"/>
<dbReference type="PANTHER" id="PTHR48228:SF4">
    <property type="entry name" value="BLR3030 PROTEIN"/>
    <property type="match status" value="1"/>
</dbReference>
<dbReference type="InterPro" id="IPR023606">
    <property type="entry name" value="CoA-Trfase_III_dom_1_sf"/>
</dbReference>
<reference evidence="2" key="1">
    <citation type="journal article" date="2020" name="Stud. Mycol.">
        <title>101 Dothideomycetes genomes: a test case for predicting lifestyles and emergence of pathogens.</title>
        <authorList>
            <person name="Haridas S."/>
            <person name="Albert R."/>
            <person name="Binder M."/>
            <person name="Bloem J."/>
            <person name="Labutti K."/>
            <person name="Salamov A."/>
            <person name="Andreopoulos B."/>
            <person name="Baker S."/>
            <person name="Barry K."/>
            <person name="Bills G."/>
            <person name="Bluhm B."/>
            <person name="Cannon C."/>
            <person name="Castanera R."/>
            <person name="Culley D."/>
            <person name="Daum C."/>
            <person name="Ezra D."/>
            <person name="Gonzalez J."/>
            <person name="Henrissat B."/>
            <person name="Kuo A."/>
            <person name="Liang C."/>
            <person name="Lipzen A."/>
            <person name="Lutzoni F."/>
            <person name="Magnuson J."/>
            <person name="Mondo S."/>
            <person name="Nolan M."/>
            <person name="Ohm R."/>
            <person name="Pangilinan J."/>
            <person name="Park H.-J."/>
            <person name="Ramirez L."/>
            <person name="Alfaro M."/>
            <person name="Sun H."/>
            <person name="Tritt A."/>
            <person name="Yoshinaga Y."/>
            <person name="Zwiers L.-H."/>
            <person name="Turgeon B."/>
            <person name="Goodwin S."/>
            <person name="Spatafora J."/>
            <person name="Crous P."/>
            <person name="Grigoriev I."/>
        </authorList>
    </citation>
    <scope>NUCLEOTIDE SEQUENCE</scope>
    <source>
        <strain evidence="2">CBS 115976</strain>
    </source>
</reference>
<dbReference type="AlphaFoldDB" id="A0A6A6U3A9"/>
<dbReference type="Proteomes" id="UP000799302">
    <property type="component" value="Unassembled WGS sequence"/>
</dbReference>
<organism evidence="2 3">
    <name type="scientific">Microthyrium microscopicum</name>
    <dbReference type="NCBI Taxonomy" id="703497"/>
    <lineage>
        <taxon>Eukaryota</taxon>
        <taxon>Fungi</taxon>
        <taxon>Dikarya</taxon>
        <taxon>Ascomycota</taxon>
        <taxon>Pezizomycotina</taxon>
        <taxon>Dothideomycetes</taxon>
        <taxon>Dothideomycetes incertae sedis</taxon>
        <taxon>Microthyriales</taxon>
        <taxon>Microthyriaceae</taxon>
        <taxon>Microthyrium</taxon>
    </lineage>
</organism>
<keyword evidence="2" id="KW-0808">Transferase</keyword>
<dbReference type="PANTHER" id="PTHR48228">
    <property type="entry name" value="SUCCINYL-COA--D-CITRAMALATE COA-TRANSFERASE"/>
    <property type="match status" value="1"/>
</dbReference>
<dbReference type="OrthoDB" id="3929764at2759"/>
<accession>A0A6A6U3A9</accession>
<comment type="similarity">
    <text evidence="1">Belongs to the CoA-transferase III family.</text>
</comment>
<dbReference type="Pfam" id="PF02515">
    <property type="entry name" value="CoA_transf_3"/>
    <property type="match status" value="1"/>
</dbReference>
<protein>
    <submittedName>
        <fullName evidence="2">CoA-transferase family III</fullName>
    </submittedName>
</protein>
<evidence type="ECO:0000256" key="1">
    <source>
        <dbReference type="ARBA" id="ARBA00008383"/>
    </source>
</evidence>
<gene>
    <name evidence="2" type="ORF">BT63DRAFT_43626</name>
</gene>
<dbReference type="InterPro" id="IPR050509">
    <property type="entry name" value="CoA-transferase_III"/>
</dbReference>
<evidence type="ECO:0000313" key="3">
    <source>
        <dbReference type="Proteomes" id="UP000799302"/>
    </source>
</evidence>
<evidence type="ECO:0000313" key="2">
    <source>
        <dbReference type="EMBL" id="KAF2665907.1"/>
    </source>
</evidence>
<keyword evidence="3" id="KW-1185">Reference proteome</keyword>
<sequence length="522" mass="56201">MASLSHSIALNVLDEVLEDFGLSRKANGTTILFTGDIPSQESTKSQIINLSLIGSIPALANAVAATQIYEARGGQAQNIDIDLRRGHNYIDPDIGMTPTINGQEITLDLTTGNPFLNNIFETADGRFVILSAVYVDLVYQWTAFLNTSVQIDSVRAAVKRWPAAALEEACALAGLPMAIVSSATEWAAHPQGAHLSKLPIAPIDRISTPAPPLLLSPNPKRPLEGVKVLCLTHAIAGPSAGRTLAEHGASVLQLMSTHGHEHAFVYTYANLGTASTRLNLHKLADRERVWTLVRQSHVWLDSYRAGALSKFGFSDDALRAANPGIIVSHVRCYGTTGPWANKPGFDMQGSASSGLMDACGDNGKPAWPPGMVINDYTTGYFGALGVMAALLRRMREGGSYVVSQSLTGTAMGLLRVFGSARWPQLREQQETALAPLKMRVETKLGVMRTLAPLPVLSGTPIVYSPIFLEPMGSAKPMFPGYEDGYDVDGQEPLEKHAVGMMMGISMRNKLKKLQDMGKEAKL</sequence>